<sequence>MTDASDMPMRIHTIPVTPFQQNCSLIWCTRSMRGALIDPGGDLDRIKAEVARLGVTIEKLLITHGHMDHCGLAGVLAADIGVPIEGPHEGDRFWIEGLDDPHTRMGLEGQSFEPDRWLSDGDTVTVGDLTLSVIHCPGHTPGHVVFYYAPFKLAIVGDVLFKGSIGRTDFPQGNHQQLLDSITEKLWPLGKDVTFVPGHGPHSTFGHEMLTNPFVGGRYG</sequence>
<evidence type="ECO:0000313" key="6">
    <source>
        <dbReference type="EMBL" id="NBC35742.1"/>
    </source>
</evidence>
<evidence type="ECO:0000313" key="7">
    <source>
        <dbReference type="Proteomes" id="UP000753724"/>
    </source>
</evidence>
<comment type="caution">
    <text evidence="6">The sequence shown here is derived from an EMBL/GenBank/DDBJ whole genome shotgun (WGS) entry which is preliminary data.</text>
</comment>
<dbReference type="SMART" id="SM00849">
    <property type="entry name" value="Lactamase_B"/>
    <property type="match status" value="1"/>
</dbReference>
<dbReference type="SUPFAM" id="SSF56281">
    <property type="entry name" value="Metallo-hydrolase/oxidoreductase"/>
    <property type="match status" value="1"/>
</dbReference>
<keyword evidence="7" id="KW-1185">Reference proteome</keyword>
<reference evidence="7" key="1">
    <citation type="submission" date="2020-01" db="EMBL/GenBank/DDBJ databases">
        <title>Sphingomonas sp. strain CSW-10.</title>
        <authorList>
            <person name="Chen W.-M."/>
        </authorList>
    </citation>
    <scope>NUCLEOTIDE SEQUENCE [LARGE SCALE GENOMIC DNA]</scope>
    <source>
        <strain evidence="7">FSY-8</strain>
    </source>
</reference>
<dbReference type="PANTHER" id="PTHR46233:SF3">
    <property type="entry name" value="HYDROXYACYLGLUTATHIONE HYDROLASE GLOC"/>
    <property type="match status" value="1"/>
</dbReference>
<evidence type="ECO:0000259" key="5">
    <source>
        <dbReference type="SMART" id="SM00849"/>
    </source>
</evidence>
<dbReference type="InterPro" id="IPR051453">
    <property type="entry name" value="MBL_Glyoxalase_II"/>
</dbReference>
<accession>A0ABW9XB35</accession>
<dbReference type="Proteomes" id="UP000753724">
    <property type="component" value="Unassembled WGS sequence"/>
</dbReference>
<dbReference type="Pfam" id="PF00753">
    <property type="entry name" value="Lactamase_B"/>
    <property type="match status" value="1"/>
</dbReference>
<dbReference type="RefSeq" id="WP_161716982.1">
    <property type="nucleotide sequence ID" value="NZ_JAAAPO010000001.1"/>
</dbReference>
<keyword evidence="3" id="KW-0378">Hydrolase</keyword>
<keyword evidence="2" id="KW-0479">Metal-binding</keyword>
<dbReference type="PANTHER" id="PTHR46233">
    <property type="entry name" value="HYDROXYACYLGLUTATHIONE HYDROLASE GLOC"/>
    <property type="match status" value="1"/>
</dbReference>
<comment type="cofactor">
    <cofactor evidence="1">
        <name>Zn(2+)</name>
        <dbReference type="ChEBI" id="CHEBI:29105"/>
    </cofactor>
</comment>
<feature type="domain" description="Metallo-beta-lactamase" evidence="5">
    <location>
        <begin position="20"/>
        <end position="199"/>
    </location>
</feature>
<organism evidence="6 7">
    <name type="scientific">Novosphingobium ovatum</name>
    <dbReference type="NCBI Taxonomy" id="1908523"/>
    <lineage>
        <taxon>Bacteria</taxon>
        <taxon>Pseudomonadati</taxon>
        <taxon>Pseudomonadota</taxon>
        <taxon>Alphaproteobacteria</taxon>
        <taxon>Sphingomonadales</taxon>
        <taxon>Sphingomonadaceae</taxon>
        <taxon>Novosphingobium</taxon>
    </lineage>
</organism>
<evidence type="ECO:0000256" key="1">
    <source>
        <dbReference type="ARBA" id="ARBA00001947"/>
    </source>
</evidence>
<evidence type="ECO:0000256" key="3">
    <source>
        <dbReference type="ARBA" id="ARBA00022801"/>
    </source>
</evidence>
<gene>
    <name evidence="6" type="ORF">GTZ99_04130</name>
</gene>
<evidence type="ECO:0000256" key="4">
    <source>
        <dbReference type="ARBA" id="ARBA00022833"/>
    </source>
</evidence>
<dbReference type="InterPro" id="IPR036866">
    <property type="entry name" value="RibonucZ/Hydroxyglut_hydro"/>
</dbReference>
<protein>
    <submittedName>
        <fullName evidence="6">MBL fold metallo-hydrolase</fullName>
    </submittedName>
</protein>
<dbReference type="InterPro" id="IPR001279">
    <property type="entry name" value="Metallo-B-lactamas"/>
</dbReference>
<name>A0ABW9XB35_9SPHN</name>
<keyword evidence="4" id="KW-0862">Zinc</keyword>
<proteinExistence type="predicted"/>
<dbReference type="EMBL" id="JAAAPO010000001">
    <property type="protein sequence ID" value="NBC35742.1"/>
    <property type="molecule type" value="Genomic_DNA"/>
</dbReference>
<evidence type="ECO:0000256" key="2">
    <source>
        <dbReference type="ARBA" id="ARBA00022723"/>
    </source>
</evidence>
<dbReference type="CDD" id="cd07737">
    <property type="entry name" value="YcbL-like_MBL-fold"/>
    <property type="match status" value="1"/>
</dbReference>
<dbReference type="Gene3D" id="3.60.15.10">
    <property type="entry name" value="Ribonuclease Z/Hydroxyacylglutathione hydrolase-like"/>
    <property type="match status" value="1"/>
</dbReference>